<dbReference type="Proteomes" id="UP000697995">
    <property type="component" value="Unassembled WGS sequence"/>
</dbReference>
<keyword evidence="4" id="KW-1185">Reference proteome</keyword>
<dbReference type="PANTHER" id="PTHR42928">
    <property type="entry name" value="TRICARBOXYLATE-BINDING PROTEIN"/>
    <property type="match status" value="1"/>
</dbReference>
<protein>
    <recommendedName>
        <fullName evidence="5">Tripartite tricarboxylate transporter substrate binding protein</fullName>
    </recommendedName>
</protein>
<dbReference type="Gene3D" id="3.40.190.150">
    <property type="entry name" value="Bordetella uptake gene, domain 1"/>
    <property type="match status" value="1"/>
</dbReference>
<dbReference type="PANTHER" id="PTHR42928:SF5">
    <property type="entry name" value="BLR1237 PROTEIN"/>
    <property type="match status" value="1"/>
</dbReference>
<feature type="chain" id="PRO_5046580464" description="Tripartite tricarboxylate transporter substrate binding protein" evidence="2">
    <location>
        <begin position="36"/>
        <end position="335"/>
    </location>
</feature>
<dbReference type="InterPro" id="IPR005064">
    <property type="entry name" value="BUG"/>
</dbReference>
<reference evidence="3 4" key="1">
    <citation type="journal article" date="2020" name="Microorganisms">
        <title>Osmotic Adaptation and Compatible Solute Biosynthesis of Phototrophic Bacteria as Revealed from Genome Analyses.</title>
        <authorList>
            <person name="Imhoff J.F."/>
            <person name="Rahn T."/>
            <person name="Kunzel S."/>
            <person name="Keller A."/>
            <person name="Neulinger S.C."/>
        </authorList>
    </citation>
    <scope>NUCLEOTIDE SEQUENCE [LARGE SCALE GENOMIC DNA]</scope>
    <source>
        <strain evidence="3 4">DSM 15382</strain>
    </source>
</reference>
<comment type="caution">
    <text evidence="3">The sequence shown here is derived from an EMBL/GenBank/DDBJ whole genome shotgun (WGS) entry which is preliminary data.</text>
</comment>
<evidence type="ECO:0008006" key="5">
    <source>
        <dbReference type="Google" id="ProtNLM"/>
    </source>
</evidence>
<evidence type="ECO:0000256" key="1">
    <source>
        <dbReference type="ARBA" id="ARBA00006987"/>
    </source>
</evidence>
<evidence type="ECO:0000256" key="2">
    <source>
        <dbReference type="SAM" id="SignalP"/>
    </source>
</evidence>
<dbReference type="InterPro" id="IPR042100">
    <property type="entry name" value="Bug_dom1"/>
</dbReference>
<comment type="similarity">
    <text evidence="1">Belongs to the UPF0065 (bug) family.</text>
</comment>
<dbReference type="PIRSF" id="PIRSF017082">
    <property type="entry name" value="YflP"/>
    <property type="match status" value="1"/>
</dbReference>
<dbReference type="CDD" id="cd07012">
    <property type="entry name" value="PBP2_Bug_TTT"/>
    <property type="match status" value="1"/>
</dbReference>
<dbReference type="Pfam" id="PF03401">
    <property type="entry name" value="TctC"/>
    <property type="match status" value="1"/>
</dbReference>
<dbReference type="EMBL" id="NRSG01000190">
    <property type="protein sequence ID" value="MBK1660562.1"/>
    <property type="molecule type" value="Genomic_DNA"/>
</dbReference>
<proteinExistence type="inferred from homology"/>
<keyword evidence="2" id="KW-0732">Signal</keyword>
<dbReference type="Gene3D" id="3.40.190.10">
    <property type="entry name" value="Periplasmic binding protein-like II"/>
    <property type="match status" value="1"/>
</dbReference>
<feature type="signal peptide" evidence="2">
    <location>
        <begin position="1"/>
        <end position="35"/>
    </location>
</feature>
<sequence>MLQRNNVPGCRMRPFRRAVLRIPLALLAAPALARAQPAWSPSQPVRVLIPFPAGGTMDPVVRIAQQAVQEDLGQPVVIDYRPGGATVVGTTELQRAAPDGHTLLMVANSFAANITLRPNTPYNALRDFAPLVLATVVPHVLVANPAVARDFPGFLEAGRKPGGGLTYGSYGIGTSNHLGGDQFKGLARLNAIHVPYTGTTQAYPDLTSGRLDFMFANLPDVLQPVAAGQLRALAISAEARAKELPNLPTMAELGFPLVLSDSWFGLICRAEVPAPARARLEAAWRAALLRPDIRGRLEEQAFTVLAKPGEDFGADIRRYARTYAEVIQANGIKVE</sequence>
<organism evidence="3 4">
    <name type="scientific">Paracraurococcus ruber</name>
    <dbReference type="NCBI Taxonomy" id="77675"/>
    <lineage>
        <taxon>Bacteria</taxon>
        <taxon>Pseudomonadati</taxon>
        <taxon>Pseudomonadota</taxon>
        <taxon>Alphaproteobacteria</taxon>
        <taxon>Acetobacterales</taxon>
        <taxon>Roseomonadaceae</taxon>
        <taxon>Paracraurococcus</taxon>
    </lineage>
</organism>
<name>A0ABS1D2R3_9PROT</name>
<accession>A0ABS1D2R3</accession>
<gene>
    <name evidence="3" type="ORF">CKO45_20270</name>
</gene>
<evidence type="ECO:0000313" key="3">
    <source>
        <dbReference type="EMBL" id="MBK1660562.1"/>
    </source>
</evidence>
<evidence type="ECO:0000313" key="4">
    <source>
        <dbReference type="Proteomes" id="UP000697995"/>
    </source>
</evidence>